<accession>A0A543DJT6</accession>
<dbReference type="AlphaFoldDB" id="A0A543DJT6"/>
<reference evidence="1 2" key="1">
    <citation type="submission" date="2019-06" db="EMBL/GenBank/DDBJ databases">
        <title>Sequencing the genomes of 1000 actinobacteria strains.</title>
        <authorList>
            <person name="Klenk H.-P."/>
        </authorList>
    </citation>
    <scope>NUCLEOTIDE SEQUENCE [LARGE SCALE GENOMIC DNA]</scope>
    <source>
        <strain evidence="1 2">DSM 45301</strain>
    </source>
</reference>
<protein>
    <submittedName>
        <fullName evidence="1">Uncharacterized protein</fullName>
    </submittedName>
</protein>
<keyword evidence="2" id="KW-1185">Reference proteome</keyword>
<comment type="caution">
    <text evidence="1">The sequence shown here is derived from an EMBL/GenBank/DDBJ whole genome shotgun (WGS) entry which is preliminary data.</text>
</comment>
<dbReference type="OrthoDB" id="5195799at2"/>
<proteinExistence type="predicted"/>
<evidence type="ECO:0000313" key="2">
    <source>
        <dbReference type="Proteomes" id="UP000315677"/>
    </source>
</evidence>
<evidence type="ECO:0000313" key="1">
    <source>
        <dbReference type="EMBL" id="TQM09581.1"/>
    </source>
</evidence>
<dbReference type="RefSeq" id="WP_142057861.1">
    <property type="nucleotide sequence ID" value="NZ_VFPA01000003.1"/>
</dbReference>
<dbReference type="EMBL" id="VFPA01000003">
    <property type="protein sequence ID" value="TQM09581.1"/>
    <property type="molecule type" value="Genomic_DNA"/>
</dbReference>
<organism evidence="1 2">
    <name type="scientific">Pseudonocardia kunmingensis</name>
    <dbReference type="NCBI Taxonomy" id="630975"/>
    <lineage>
        <taxon>Bacteria</taxon>
        <taxon>Bacillati</taxon>
        <taxon>Actinomycetota</taxon>
        <taxon>Actinomycetes</taxon>
        <taxon>Pseudonocardiales</taxon>
        <taxon>Pseudonocardiaceae</taxon>
        <taxon>Pseudonocardia</taxon>
    </lineage>
</organism>
<name>A0A543DJT6_9PSEU</name>
<sequence length="111" mass="11272">MPDVPDRAADVAAAVLAHPDIARLDGGPFGTVASYRPGRRRLLGVRIGAGDEPVELAVVVRLGTPLPQLAEELGAVVRGVLGPVPVEVTFSDVVSAPGPAAARPGGDRPDP</sequence>
<gene>
    <name evidence="1" type="ORF">FB558_5341</name>
</gene>
<dbReference type="Proteomes" id="UP000315677">
    <property type="component" value="Unassembled WGS sequence"/>
</dbReference>